<evidence type="ECO:0000313" key="7">
    <source>
        <dbReference type="EMBL" id="CAB5029168.1"/>
    </source>
</evidence>
<name>A0A6J7RL17_9ZZZZ</name>
<dbReference type="CDD" id="cd06558">
    <property type="entry name" value="crotonase-like"/>
    <property type="match status" value="1"/>
</dbReference>
<sequence>MSDTARPDIVTYSTEGRVGIITLNRPDARNAINGDVARGVEAAIDQLEADDEVWVGILTANTDGQERPVFCAGADLKAINAGQAGDLNTKRGGFAGFVYRERRKPIIVAVDGLATAGGCEIVLAADLVIATTRSSFGLAEVKRNLIAGAGGLFRLPRAIGQAAAMEAILTGDPIPAERAYHLGLVSRLVAPGEAMNEARKLAAQIATSAPLAVYASRQVVLAAAYQPDDELKKLTNSLFAQVMASSDTKEGLTAFIEKRTPNWTGK</sequence>
<dbReference type="PANTHER" id="PTHR11941">
    <property type="entry name" value="ENOYL-COA HYDRATASE-RELATED"/>
    <property type="match status" value="1"/>
</dbReference>
<dbReference type="EMBL" id="CAFBMF010000054">
    <property type="protein sequence ID" value="CAB4901309.1"/>
    <property type="molecule type" value="Genomic_DNA"/>
</dbReference>
<organism evidence="7">
    <name type="scientific">freshwater metagenome</name>
    <dbReference type="NCBI Taxonomy" id="449393"/>
    <lineage>
        <taxon>unclassified sequences</taxon>
        <taxon>metagenomes</taxon>
        <taxon>ecological metagenomes</taxon>
    </lineage>
</organism>
<dbReference type="InterPro" id="IPR014748">
    <property type="entry name" value="Enoyl-CoA_hydra_C"/>
</dbReference>
<dbReference type="GO" id="GO:0006635">
    <property type="term" value="P:fatty acid beta-oxidation"/>
    <property type="evidence" value="ECO:0007669"/>
    <property type="project" value="TreeGrafter"/>
</dbReference>
<dbReference type="Pfam" id="PF00378">
    <property type="entry name" value="ECH_1"/>
    <property type="match status" value="1"/>
</dbReference>
<dbReference type="Gene3D" id="3.90.226.10">
    <property type="entry name" value="2-enoyl-CoA Hydratase, Chain A, domain 1"/>
    <property type="match status" value="1"/>
</dbReference>
<dbReference type="EMBL" id="CAFBPS010000049">
    <property type="protein sequence ID" value="CAB5029168.1"/>
    <property type="molecule type" value="Genomic_DNA"/>
</dbReference>
<keyword evidence="1" id="KW-0443">Lipid metabolism</keyword>
<keyword evidence="2" id="KW-0456">Lyase</keyword>
<dbReference type="Gene3D" id="1.10.12.10">
    <property type="entry name" value="Lyase 2-enoyl-coa Hydratase, Chain A, domain 2"/>
    <property type="match status" value="1"/>
</dbReference>
<protein>
    <submittedName>
        <fullName evidence="7">Unannotated protein</fullName>
    </submittedName>
</protein>
<evidence type="ECO:0000313" key="3">
    <source>
        <dbReference type="EMBL" id="CAB4723338.1"/>
    </source>
</evidence>
<dbReference type="NCBIfam" id="NF006100">
    <property type="entry name" value="PRK08252.1"/>
    <property type="match status" value="1"/>
</dbReference>
<dbReference type="InterPro" id="IPR001753">
    <property type="entry name" value="Enoyl-CoA_hydra/iso"/>
</dbReference>
<dbReference type="GO" id="GO:0016829">
    <property type="term" value="F:lyase activity"/>
    <property type="evidence" value="ECO:0007669"/>
    <property type="project" value="UniProtKB-KW"/>
</dbReference>
<evidence type="ECO:0000313" key="5">
    <source>
        <dbReference type="EMBL" id="CAB4873222.1"/>
    </source>
</evidence>
<dbReference type="PANTHER" id="PTHR11941:SF169">
    <property type="entry name" value="(7AS)-7A-METHYL-1,5-DIOXO-2,3,5,6,7,7A-HEXAHYDRO-1H-INDENE-CARBOXYL-COA HYDROLASE"/>
    <property type="match status" value="1"/>
</dbReference>
<dbReference type="InterPro" id="IPR029045">
    <property type="entry name" value="ClpP/crotonase-like_dom_sf"/>
</dbReference>
<dbReference type="EMBL" id="CAEZYH010000053">
    <property type="protein sequence ID" value="CAB4723338.1"/>
    <property type="molecule type" value="Genomic_DNA"/>
</dbReference>
<dbReference type="EMBL" id="CAEZZP010000064">
    <property type="protein sequence ID" value="CAB4775350.1"/>
    <property type="molecule type" value="Genomic_DNA"/>
</dbReference>
<accession>A0A6J7RL17</accession>
<evidence type="ECO:0000256" key="1">
    <source>
        <dbReference type="ARBA" id="ARBA00023098"/>
    </source>
</evidence>
<evidence type="ECO:0000313" key="4">
    <source>
        <dbReference type="EMBL" id="CAB4775350.1"/>
    </source>
</evidence>
<gene>
    <name evidence="3" type="ORF">UFOPK2658_01211</name>
    <name evidence="4" type="ORF">UFOPK2880_01072</name>
    <name evidence="5" type="ORF">UFOPK3304_01125</name>
    <name evidence="6" type="ORF">UFOPK3494_00950</name>
    <name evidence="7" type="ORF">UFOPK4134_00805</name>
</gene>
<dbReference type="SUPFAM" id="SSF52096">
    <property type="entry name" value="ClpP/crotonase"/>
    <property type="match status" value="1"/>
</dbReference>
<proteinExistence type="predicted"/>
<evidence type="ECO:0000313" key="6">
    <source>
        <dbReference type="EMBL" id="CAB4901309.1"/>
    </source>
</evidence>
<reference evidence="7" key="1">
    <citation type="submission" date="2020-05" db="EMBL/GenBank/DDBJ databases">
        <authorList>
            <person name="Chiriac C."/>
            <person name="Salcher M."/>
            <person name="Ghai R."/>
            <person name="Kavagutti S V."/>
        </authorList>
    </citation>
    <scope>NUCLEOTIDE SEQUENCE</scope>
</reference>
<evidence type="ECO:0000256" key="2">
    <source>
        <dbReference type="ARBA" id="ARBA00023239"/>
    </source>
</evidence>
<dbReference type="EMBL" id="CAFBLJ010000055">
    <property type="protein sequence ID" value="CAB4873222.1"/>
    <property type="molecule type" value="Genomic_DNA"/>
</dbReference>
<dbReference type="AlphaFoldDB" id="A0A6J7RL17"/>